<dbReference type="Pfam" id="PF06325">
    <property type="entry name" value="PrmA"/>
    <property type="match status" value="1"/>
</dbReference>
<evidence type="ECO:0000313" key="2">
    <source>
        <dbReference type="Proteomes" id="UP000001868"/>
    </source>
</evidence>
<keyword evidence="2" id="KW-1185">Reference proteome</keyword>
<dbReference type="OrthoDB" id="7343073at2"/>
<dbReference type="eggNOG" id="COG2264">
    <property type="taxonomic scope" value="Bacteria"/>
</dbReference>
<evidence type="ECO:0000313" key="1">
    <source>
        <dbReference type="EMBL" id="ACG77261.1"/>
    </source>
</evidence>
<organism evidence="1 2">
    <name type="scientific">Phenylobacterium zucineum (strain HLK1)</name>
    <dbReference type="NCBI Taxonomy" id="450851"/>
    <lineage>
        <taxon>Bacteria</taxon>
        <taxon>Pseudomonadati</taxon>
        <taxon>Pseudomonadota</taxon>
        <taxon>Alphaproteobacteria</taxon>
        <taxon>Caulobacterales</taxon>
        <taxon>Caulobacteraceae</taxon>
        <taxon>Phenylobacterium</taxon>
    </lineage>
</organism>
<gene>
    <name evidence="1" type="ordered locus">PHZ_c0847</name>
</gene>
<proteinExistence type="predicted"/>
<dbReference type="STRING" id="450851.PHZ_c0847"/>
<dbReference type="AlphaFoldDB" id="B4RGP5"/>
<evidence type="ECO:0008006" key="3">
    <source>
        <dbReference type="Google" id="ProtNLM"/>
    </source>
</evidence>
<reference evidence="1 2" key="1">
    <citation type="journal article" date="2008" name="BMC Genomics">
        <title>Complete genome of Phenylobacterium zucineum - a novel facultative intracellular bacterium isolated from human erythroleukemia cell line K562.</title>
        <authorList>
            <person name="Luo Y."/>
            <person name="Xu X."/>
            <person name="Ding Z."/>
            <person name="Liu Z."/>
            <person name="Zhang B."/>
            <person name="Yan Z."/>
            <person name="Sun J."/>
            <person name="Hu S."/>
            <person name="Hu X."/>
        </authorList>
    </citation>
    <scope>NUCLEOTIDE SEQUENCE [LARGE SCALE GENOMIC DNA]</scope>
    <source>
        <strain evidence="1 2">HLK1</strain>
    </source>
</reference>
<accession>B4RGP5</accession>
<dbReference type="KEGG" id="pzu:PHZ_c0847"/>
<sequence>MPSVTEAYFEVIKRKFDALDGVPTNGQMNDLLRLFSRWRSQLLANTYVAHHGAMVMHGPFSGMEYVAAATEGALMPRLLGTYEAELHPHLERFREAGVDCVIDVGCAEGYYAVGLARLLPQATVYAYDIDAAARRACADLAARNGVGERVIVGEEFKPEDFELFAGRNALVIMDAEGAEVDLLRPDLSPALRGMSLIVETHDVYRKGALEAVRGRFDATHDIQRVDLGLRDVPLPPWLSELPHLDHVLSIWEFRLAPTPWLVMRPKAA</sequence>
<dbReference type="HOGENOM" id="CLU_080967_0_0_5"/>
<dbReference type="Proteomes" id="UP000001868">
    <property type="component" value="Chromosome"/>
</dbReference>
<dbReference type="InterPro" id="IPR029063">
    <property type="entry name" value="SAM-dependent_MTases_sf"/>
</dbReference>
<protein>
    <recommendedName>
        <fullName evidence="3">Methyltransferase small domain-containing protein</fullName>
    </recommendedName>
</protein>
<name>B4RGP5_PHEZH</name>
<dbReference type="RefSeq" id="WP_012521409.1">
    <property type="nucleotide sequence ID" value="NC_011144.1"/>
</dbReference>
<dbReference type="Gene3D" id="3.40.50.150">
    <property type="entry name" value="Vaccinia Virus protein VP39"/>
    <property type="match status" value="1"/>
</dbReference>
<dbReference type="SUPFAM" id="SSF53335">
    <property type="entry name" value="S-adenosyl-L-methionine-dependent methyltransferases"/>
    <property type="match status" value="1"/>
</dbReference>
<dbReference type="EMBL" id="CP000747">
    <property type="protein sequence ID" value="ACG77261.1"/>
    <property type="molecule type" value="Genomic_DNA"/>
</dbReference>